<evidence type="ECO:0000313" key="5">
    <source>
        <dbReference type="Proteomes" id="UP000522688"/>
    </source>
</evidence>
<keyword evidence="1" id="KW-0472">Membrane</keyword>
<reference evidence="3 5" key="2">
    <citation type="submission" date="2020-07" db="EMBL/GenBank/DDBJ databases">
        <title>Sequencing the genomes of 1000 actinobacteria strains.</title>
        <authorList>
            <person name="Klenk H.-P."/>
        </authorList>
    </citation>
    <scope>NUCLEOTIDE SEQUENCE [LARGE SCALE GENOMIC DNA]</scope>
    <source>
        <strain evidence="3 5">DSM 10309</strain>
    </source>
</reference>
<feature type="transmembrane region" description="Helical" evidence="1">
    <location>
        <begin position="43"/>
        <end position="63"/>
    </location>
</feature>
<dbReference type="RefSeq" id="WP_146853037.1">
    <property type="nucleotide sequence ID" value="NZ_BAAAHR010000002.1"/>
</dbReference>
<dbReference type="EMBL" id="BJUV01000005">
    <property type="protein sequence ID" value="GEK82382.1"/>
    <property type="molecule type" value="Genomic_DNA"/>
</dbReference>
<evidence type="ECO:0000313" key="4">
    <source>
        <dbReference type="Proteomes" id="UP000321154"/>
    </source>
</evidence>
<gene>
    <name evidence="3" type="ORF">FB463_000980</name>
    <name evidence="2" type="ORF">FFA01_06910</name>
</gene>
<name>A0A7W3PIC1_9MICO</name>
<evidence type="ECO:0000313" key="3">
    <source>
        <dbReference type="EMBL" id="MBA8812756.1"/>
    </source>
</evidence>
<dbReference type="Proteomes" id="UP000522688">
    <property type="component" value="Unassembled WGS sequence"/>
</dbReference>
<keyword evidence="4" id="KW-1185">Reference proteome</keyword>
<reference evidence="2 4" key="1">
    <citation type="submission" date="2019-07" db="EMBL/GenBank/DDBJ databases">
        <title>Whole genome shotgun sequence of Frigoribacterium faeni NBRC 103066.</title>
        <authorList>
            <person name="Hosoyama A."/>
            <person name="Uohara A."/>
            <person name="Ohji S."/>
            <person name="Ichikawa N."/>
        </authorList>
    </citation>
    <scope>NUCLEOTIDE SEQUENCE [LARGE SCALE GENOMIC DNA]</scope>
    <source>
        <strain evidence="2 4">NBRC 103066</strain>
    </source>
</reference>
<dbReference type="OrthoDB" id="5125212at2"/>
<comment type="caution">
    <text evidence="3">The sequence shown here is derived from an EMBL/GenBank/DDBJ whole genome shotgun (WGS) entry which is preliminary data.</text>
</comment>
<organism evidence="3 5">
    <name type="scientific">Frigoribacterium faeni</name>
    <dbReference type="NCBI Taxonomy" id="145483"/>
    <lineage>
        <taxon>Bacteria</taxon>
        <taxon>Bacillati</taxon>
        <taxon>Actinomycetota</taxon>
        <taxon>Actinomycetes</taxon>
        <taxon>Micrococcales</taxon>
        <taxon>Microbacteriaceae</taxon>
        <taxon>Frigoribacterium</taxon>
    </lineage>
</organism>
<keyword evidence="1" id="KW-1133">Transmembrane helix</keyword>
<evidence type="ECO:0000256" key="1">
    <source>
        <dbReference type="SAM" id="Phobius"/>
    </source>
</evidence>
<keyword evidence="1" id="KW-0812">Transmembrane</keyword>
<evidence type="ECO:0000313" key="2">
    <source>
        <dbReference type="EMBL" id="GEK82382.1"/>
    </source>
</evidence>
<accession>A0A7W3PIC1</accession>
<sequence>MSGWGEWGTVVLAVVAVAVYVTIVVSIVRAVRRRVDTTPLERTVWTVAVVLFPIGAGAVWLLLGPHPLGLRIDHEQD</sequence>
<proteinExistence type="predicted"/>
<dbReference type="EMBL" id="JACGWW010000001">
    <property type="protein sequence ID" value="MBA8812756.1"/>
    <property type="molecule type" value="Genomic_DNA"/>
</dbReference>
<protein>
    <submittedName>
        <fullName evidence="3">Uncharacterized membrane protein YoaK (UPF0700 family)</fullName>
    </submittedName>
</protein>
<dbReference type="Proteomes" id="UP000321154">
    <property type="component" value="Unassembled WGS sequence"/>
</dbReference>
<feature type="transmembrane region" description="Helical" evidence="1">
    <location>
        <begin position="12"/>
        <end position="31"/>
    </location>
</feature>
<dbReference type="AlphaFoldDB" id="A0A7W3PIC1"/>